<dbReference type="RefSeq" id="WP_084070977.1">
    <property type="nucleotide sequence ID" value="NZ_FWXY01000020.1"/>
</dbReference>
<name>A0A1W2DU85_9BACT</name>
<organism evidence="2 3">
    <name type="scientific">Desulfocicer vacuolatum DSM 3385</name>
    <dbReference type="NCBI Taxonomy" id="1121400"/>
    <lineage>
        <taxon>Bacteria</taxon>
        <taxon>Pseudomonadati</taxon>
        <taxon>Thermodesulfobacteriota</taxon>
        <taxon>Desulfobacteria</taxon>
        <taxon>Desulfobacterales</taxon>
        <taxon>Desulfobacteraceae</taxon>
        <taxon>Desulfocicer</taxon>
    </lineage>
</organism>
<dbReference type="Gene3D" id="1.50.10.10">
    <property type="match status" value="1"/>
</dbReference>
<dbReference type="InterPro" id="IPR010401">
    <property type="entry name" value="AGL/Gdb1"/>
</dbReference>
<dbReference type="OrthoDB" id="9761875at2"/>
<dbReference type="SMART" id="SM00642">
    <property type="entry name" value="Aamy"/>
    <property type="match status" value="1"/>
</dbReference>
<dbReference type="GO" id="GO:0005980">
    <property type="term" value="P:glycogen catabolic process"/>
    <property type="evidence" value="ECO:0007669"/>
    <property type="project" value="InterPro"/>
</dbReference>
<dbReference type="InterPro" id="IPR024742">
    <property type="entry name" value="Glycogen_debranch_N"/>
</dbReference>
<dbReference type="Gene3D" id="3.20.20.80">
    <property type="entry name" value="Glycosidases"/>
    <property type="match status" value="1"/>
</dbReference>
<dbReference type="InterPro" id="IPR032790">
    <property type="entry name" value="GDE_C"/>
</dbReference>
<dbReference type="Pfam" id="PF06202">
    <property type="entry name" value="GDE_C"/>
    <property type="match status" value="1"/>
</dbReference>
<dbReference type="Pfam" id="PF12439">
    <property type="entry name" value="GDE_N"/>
    <property type="match status" value="1"/>
</dbReference>
<protein>
    <submittedName>
        <fullName evidence="2">Glycogen debranching enzyme, putative</fullName>
    </submittedName>
</protein>
<sequence length="1442" mass="162885">MVVQYPEPGRALVMFCGDSITFTLELASDTDVGGDAFIRTNLGRAWLIRQEIIDRVDKGEIKLNSAWHDIKMIRRGPASFSITLPLYEPGHFKAKCFFMGKADSSPLWPGGENTVINVESAGSCCANIIYNAFVRQFGSAKWPREPMPPEEEKMIHTLESKGYTVIPESGKFRDLVKEVDFIFGELGCRVLQLLPVHPTPTTYARMGRYGSPYAALNFTDVDPALVAFDPLATPLEQFMELADAVHTHCGYLILDIAINHTGWAATIHESHPEWLVRKEDGTIEVPGAWGVKWEDLTKLDYSRVELWQYMADIFLCWCRRRVDGFRCDAGYMIPLPAWEYIVARVRNEYPDTLFFLEGLGGGIHATCDLLNTANLNWAYSELFQNYRRTEIENYLLEALEISEKYGLMVHFAETHDNPRLAAVSHTYARMRTAVSALFSVCGGFGFSAGVEWFATEKINVHQAPSLNWGATDNQIEHIKRLNLILKHHPTFSQGTRLFFIHNGPDNGLALARIHDNSHSGLLIVVNLDCEHKETVSWNSRDWEMPSSTMVDLLTERNVHITTDLDQCSVTLAPGQVMALSSGMENLHAWMDNAPSLCRMPRRVLDQKLKAKAMKLFQVFQGFHDLGDFDVHAAAEHLVHDPVAFCRSLNLEGKQSRMVTWNWDADRRRTVMVPPGHCVLVLAHKNFRADIRQTLRNSVKTVGYEEALPMASGHFFAVFPPLKTNSFHRELTFRIRLFQNGKTHEHNSSLLFLAQPRTLPFQAGFSRKKIMADPSLKFLDVNGRGAVLRAAAWWGRLESRYDGLLCANLNPEYPENRWMLLARYRIWALYQGTSRELTLDCLETFSCLIGEQGGLWRFNVPTSEGRHFIIELKLWMVRGQNQVCLEIIRKPSRDVALFLDDDLPVTLIIRPDIEDRSFHDTVKAWTGPENAWESALTLKPHGVRFEPAPGERCLDIEMPGEKFELDPEWTYMVHRPLEESRGLDAHSDLFSPGYFKIAMTGSLQGVLLRADADGLKPPDGKMGPQKDPTATASVPSNHFIETVARNLDHYMVSRGRDKSVIAGYPWFLDWGRDSLIFCRALIQAGRLDYAKAVLRLFGQYEQGGTLPNMICGSNAENRETSDAPLWFFATCRELVEQDGDDFLHERLGNRSVTEILISMGRSLIHGTDTGVIMDGDTALLYSPSHFTWMDTNFPAGTPRQGYPVEIQALWHYALCFLARIDGDSREPAWKELALKVKHNVHHYYFLKEKGYFSDCLHAEPGTGAAQARPDDALRPNQLFVLTLGVLDDPSLTMPCLEACMELLVPGAIRSLADRPVSFPLPIESHDGILNDPYHPYAGVYEGDEDTQRKPAYHNGTAWTWPFPVFCEAWAGVYDDPQGRETALALLGSASELMKKGCVGHLPEVLDGDYPHTPRGCDAQAWGTSELYRVWIKLDTISQKGRLK</sequence>
<dbReference type="Proteomes" id="UP000192418">
    <property type="component" value="Unassembled WGS sequence"/>
</dbReference>
<dbReference type="GO" id="GO:0004135">
    <property type="term" value="F:amylo-alpha-1,6-glucosidase activity"/>
    <property type="evidence" value="ECO:0007669"/>
    <property type="project" value="InterPro"/>
</dbReference>
<evidence type="ECO:0000313" key="3">
    <source>
        <dbReference type="Proteomes" id="UP000192418"/>
    </source>
</evidence>
<dbReference type="InterPro" id="IPR006047">
    <property type="entry name" value="GH13_cat_dom"/>
</dbReference>
<feature type="domain" description="Glycosyl hydrolase family 13 catalytic" evidence="1">
    <location>
        <begin position="164"/>
        <end position="484"/>
    </location>
</feature>
<dbReference type="PANTHER" id="PTHR10569">
    <property type="entry name" value="GLYCOGEN DEBRANCHING ENZYME"/>
    <property type="match status" value="1"/>
</dbReference>
<evidence type="ECO:0000313" key="2">
    <source>
        <dbReference type="EMBL" id="SMD00947.1"/>
    </source>
</evidence>
<dbReference type="InterPro" id="IPR008928">
    <property type="entry name" value="6-hairpin_glycosidase_sf"/>
</dbReference>
<dbReference type="GO" id="GO:0004134">
    <property type="term" value="F:4-alpha-glucanotransferase activity"/>
    <property type="evidence" value="ECO:0007669"/>
    <property type="project" value="InterPro"/>
</dbReference>
<proteinExistence type="predicted"/>
<dbReference type="SUPFAM" id="SSF48208">
    <property type="entry name" value="Six-hairpin glycosidases"/>
    <property type="match status" value="1"/>
</dbReference>
<dbReference type="SUPFAM" id="SSF51445">
    <property type="entry name" value="(Trans)glycosidases"/>
    <property type="match status" value="1"/>
</dbReference>
<dbReference type="EMBL" id="FWXY01000020">
    <property type="protein sequence ID" value="SMD00947.1"/>
    <property type="molecule type" value="Genomic_DNA"/>
</dbReference>
<dbReference type="PANTHER" id="PTHR10569:SF2">
    <property type="entry name" value="GLYCOGEN DEBRANCHING ENZYME"/>
    <property type="match status" value="1"/>
</dbReference>
<dbReference type="STRING" id="1121400.SAMN02746065_12070"/>
<accession>A0A1W2DU85</accession>
<gene>
    <name evidence="2" type="ORF">SAMN02746065_12070</name>
</gene>
<dbReference type="InterPro" id="IPR017853">
    <property type="entry name" value="GH"/>
</dbReference>
<keyword evidence="3" id="KW-1185">Reference proteome</keyword>
<reference evidence="2 3" key="1">
    <citation type="submission" date="2017-04" db="EMBL/GenBank/DDBJ databases">
        <authorList>
            <person name="Afonso C.L."/>
            <person name="Miller P.J."/>
            <person name="Scott M.A."/>
            <person name="Spackman E."/>
            <person name="Goraichik I."/>
            <person name="Dimitrov K.M."/>
            <person name="Suarez D.L."/>
            <person name="Swayne D.E."/>
        </authorList>
    </citation>
    <scope>NUCLEOTIDE SEQUENCE [LARGE SCALE GENOMIC DNA]</scope>
    <source>
        <strain evidence="2 3">DSM 3385</strain>
    </source>
</reference>
<evidence type="ECO:0000259" key="1">
    <source>
        <dbReference type="SMART" id="SM00642"/>
    </source>
</evidence>
<dbReference type="InterPro" id="IPR012341">
    <property type="entry name" value="6hp_glycosidase-like_sf"/>
</dbReference>